<dbReference type="PANTHER" id="PTHR47074">
    <property type="entry name" value="BNAC02G40300D PROTEIN"/>
    <property type="match status" value="1"/>
</dbReference>
<dbReference type="CDD" id="cd06222">
    <property type="entry name" value="RNase_H_like"/>
    <property type="match status" value="1"/>
</dbReference>
<dbReference type="SUPFAM" id="SSF53098">
    <property type="entry name" value="Ribonuclease H-like"/>
    <property type="match status" value="1"/>
</dbReference>
<name>A0AAW2C598_9ROSI</name>
<sequence length="435" mass="47810">MHNRSCSYFGSKVSCDSSRVSVGSEKKPSLNLRKRNLGEIEGSGAVVKANAPVRRVTRLYYRKKENEGKVSEAKVSESSCVESNSEVDVRVFVERSSKLKSKRGKLNEIMEEIEGNEGSEVVSKLEISFVEQVSNGILSFSDENLKANSEFNETKSFQLLLLLGLPLSKEQPVHCKTDGDCNQCTPPEIGVCSIEGECECVPGATKSTTAVHDNYRAQIFALTTWLLWNKRNLLRLGKPVQPPQILTSLAGGMLQDFINAQDLVPVPTMTSLINRWCPSDPQYYKANFDGAVFKSSNTAGLGVAIRDSCGEIMGAMSVHVPLPQSVIEVEVLACRHAVSFAVDLGLHEVIFEGDSTVVIQAINGELSSPSLYGHIVDDILHQASQLRYYKFCHVNQNCNKVADALAKKSQVGLELKVWVEDLPGYIIPLALFDVH</sequence>
<dbReference type="GO" id="GO:0004523">
    <property type="term" value="F:RNA-DNA hybrid ribonuclease activity"/>
    <property type="evidence" value="ECO:0007669"/>
    <property type="project" value="InterPro"/>
</dbReference>
<gene>
    <name evidence="2" type="ORF">SO802_023094</name>
</gene>
<comment type="caution">
    <text evidence="2">The sequence shown here is derived from an EMBL/GenBank/DDBJ whole genome shotgun (WGS) entry which is preliminary data.</text>
</comment>
<dbReference type="InterPro" id="IPR012337">
    <property type="entry name" value="RNaseH-like_sf"/>
</dbReference>
<proteinExistence type="predicted"/>
<accession>A0AAW2C598</accession>
<dbReference type="Gene3D" id="3.30.420.10">
    <property type="entry name" value="Ribonuclease H-like superfamily/Ribonuclease H"/>
    <property type="match status" value="1"/>
</dbReference>
<organism evidence="2 3">
    <name type="scientific">Lithocarpus litseifolius</name>
    <dbReference type="NCBI Taxonomy" id="425828"/>
    <lineage>
        <taxon>Eukaryota</taxon>
        <taxon>Viridiplantae</taxon>
        <taxon>Streptophyta</taxon>
        <taxon>Embryophyta</taxon>
        <taxon>Tracheophyta</taxon>
        <taxon>Spermatophyta</taxon>
        <taxon>Magnoliopsida</taxon>
        <taxon>eudicotyledons</taxon>
        <taxon>Gunneridae</taxon>
        <taxon>Pentapetalae</taxon>
        <taxon>rosids</taxon>
        <taxon>fabids</taxon>
        <taxon>Fagales</taxon>
        <taxon>Fagaceae</taxon>
        <taxon>Lithocarpus</taxon>
    </lineage>
</organism>
<evidence type="ECO:0000313" key="3">
    <source>
        <dbReference type="Proteomes" id="UP001459277"/>
    </source>
</evidence>
<protein>
    <recommendedName>
        <fullName evidence="1">RNase H type-1 domain-containing protein</fullName>
    </recommendedName>
</protein>
<reference evidence="2 3" key="1">
    <citation type="submission" date="2024-01" db="EMBL/GenBank/DDBJ databases">
        <title>A telomere-to-telomere, gap-free genome of sweet tea (Lithocarpus litseifolius).</title>
        <authorList>
            <person name="Zhou J."/>
        </authorList>
    </citation>
    <scope>NUCLEOTIDE SEQUENCE [LARGE SCALE GENOMIC DNA]</scope>
    <source>
        <strain evidence="2">Zhou-2022a</strain>
        <tissue evidence="2">Leaf</tissue>
    </source>
</reference>
<dbReference type="GO" id="GO:0003676">
    <property type="term" value="F:nucleic acid binding"/>
    <property type="evidence" value="ECO:0007669"/>
    <property type="project" value="InterPro"/>
</dbReference>
<dbReference type="InterPro" id="IPR052929">
    <property type="entry name" value="RNase_H-like_EbsB-rel"/>
</dbReference>
<dbReference type="EMBL" id="JAZDWU010000008">
    <property type="protein sequence ID" value="KAK9993391.1"/>
    <property type="molecule type" value="Genomic_DNA"/>
</dbReference>
<feature type="domain" description="RNase H type-1" evidence="1">
    <location>
        <begin position="287"/>
        <end position="408"/>
    </location>
</feature>
<dbReference type="InterPro" id="IPR044730">
    <property type="entry name" value="RNase_H-like_dom_plant"/>
</dbReference>
<dbReference type="AlphaFoldDB" id="A0AAW2C598"/>
<evidence type="ECO:0000313" key="2">
    <source>
        <dbReference type="EMBL" id="KAK9993391.1"/>
    </source>
</evidence>
<dbReference type="InterPro" id="IPR036397">
    <property type="entry name" value="RNaseH_sf"/>
</dbReference>
<dbReference type="InterPro" id="IPR002156">
    <property type="entry name" value="RNaseH_domain"/>
</dbReference>
<dbReference type="PANTHER" id="PTHR47074:SF48">
    <property type="entry name" value="POLYNUCLEOTIDYL TRANSFERASE, RIBONUCLEASE H-LIKE SUPERFAMILY PROTEIN"/>
    <property type="match status" value="1"/>
</dbReference>
<dbReference type="Pfam" id="PF13456">
    <property type="entry name" value="RVT_3"/>
    <property type="match status" value="1"/>
</dbReference>
<evidence type="ECO:0000259" key="1">
    <source>
        <dbReference type="Pfam" id="PF13456"/>
    </source>
</evidence>
<keyword evidence="3" id="KW-1185">Reference proteome</keyword>
<dbReference type="Proteomes" id="UP001459277">
    <property type="component" value="Unassembled WGS sequence"/>
</dbReference>